<accession>A0ABR2HTM7</accession>
<keyword evidence="8" id="KW-1185">Reference proteome</keyword>
<evidence type="ECO:0000256" key="6">
    <source>
        <dbReference type="SAM" id="MobiDB-lite"/>
    </source>
</evidence>
<dbReference type="PIRSF" id="PIRSF000332">
    <property type="entry name" value="FMO"/>
    <property type="match status" value="1"/>
</dbReference>
<comment type="similarity">
    <text evidence="1">Belongs to the FMO family.</text>
</comment>
<dbReference type="EMBL" id="JAPCWZ010000009">
    <property type="protein sequence ID" value="KAK8852218.1"/>
    <property type="molecule type" value="Genomic_DNA"/>
</dbReference>
<keyword evidence="7" id="KW-0503">Monooxygenase</keyword>
<dbReference type="InterPro" id="IPR050346">
    <property type="entry name" value="FMO-like"/>
</dbReference>
<dbReference type="PANTHER" id="PTHR23023">
    <property type="entry name" value="DIMETHYLANILINE MONOOXYGENASE"/>
    <property type="match status" value="1"/>
</dbReference>
<dbReference type="InterPro" id="IPR036188">
    <property type="entry name" value="FAD/NAD-bd_sf"/>
</dbReference>
<dbReference type="GO" id="GO:0004497">
    <property type="term" value="F:monooxygenase activity"/>
    <property type="evidence" value="ECO:0007669"/>
    <property type="project" value="UniProtKB-KW"/>
</dbReference>
<evidence type="ECO:0000256" key="2">
    <source>
        <dbReference type="ARBA" id="ARBA00022630"/>
    </source>
</evidence>
<dbReference type="SUPFAM" id="SSF51905">
    <property type="entry name" value="FAD/NAD(P)-binding domain"/>
    <property type="match status" value="2"/>
</dbReference>
<sequence length="567" mass="62828">MGSSTAEPGKGKEKKRVAIIGAGLSGLVACKECLAEGAEEGGVEITVDVFEARPEIGGQWAYQAEPDPATGELHSSMYDGVVMNSCRDTTGFSDFPVDPARHGDYFTHWQMHQYLVEYADHFNLHPHIRLSTKVLQCVPDKSSNGSGDDEREDDDEQDSTTWTVTFQGPDDKQPQERVYDAVISAIGYNTIPLVPEFKGLKENFRGEFLHGHYYRRPGRFEGQRVAIIGAGSSALDMACELAPGCREVHLVTRRGTWVIPRYVLGQPVEAWDNRATQIWMPARVSEWLQQKLLDLVQGPHPDALKPNHRLMQQNPTIRSEFLERVRNGQVHVHRADVEGFESGNSLVLTDGTRLENLDAVIACTGYDRVQPHLPADVFHGEAHTRHDDYPEWAPDDGGIFVHKMVVPLRYRNLYFVGLSEQAGPAPPAAEACARYAVGAIAGHHVPPSGVALKRAIRAEQHWRRANYVASTRHTNSETYVPFIDGLVAPLGANPTFGRLLFGGGGGLGGLFTRLRTLSSVYFDVCSSAQWRLCGRGAKPELAMETILRTARGEKEFSRREKELLGLK</sequence>
<name>A0ABR2HTM7_9PEZI</name>
<evidence type="ECO:0000256" key="3">
    <source>
        <dbReference type="ARBA" id="ARBA00022827"/>
    </source>
</evidence>
<evidence type="ECO:0000256" key="4">
    <source>
        <dbReference type="ARBA" id="ARBA00022857"/>
    </source>
</evidence>
<organism evidence="7 8">
    <name type="scientific">Apiospora arundinis</name>
    <dbReference type="NCBI Taxonomy" id="335852"/>
    <lineage>
        <taxon>Eukaryota</taxon>
        <taxon>Fungi</taxon>
        <taxon>Dikarya</taxon>
        <taxon>Ascomycota</taxon>
        <taxon>Pezizomycotina</taxon>
        <taxon>Sordariomycetes</taxon>
        <taxon>Xylariomycetidae</taxon>
        <taxon>Amphisphaeriales</taxon>
        <taxon>Apiosporaceae</taxon>
        <taxon>Apiospora</taxon>
    </lineage>
</organism>
<protein>
    <submittedName>
        <fullName evidence="7">Dimethylaniline monooxygenase 5</fullName>
    </submittedName>
</protein>
<gene>
    <name evidence="7" type="ORF">PGQ11_014697</name>
</gene>
<keyword evidence="5" id="KW-0560">Oxidoreductase</keyword>
<evidence type="ECO:0000313" key="7">
    <source>
        <dbReference type="EMBL" id="KAK8852218.1"/>
    </source>
</evidence>
<evidence type="ECO:0000256" key="5">
    <source>
        <dbReference type="ARBA" id="ARBA00023002"/>
    </source>
</evidence>
<dbReference type="Gene3D" id="3.50.50.60">
    <property type="entry name" value="FAD/NAD(P)-binding domain"/>
    <property type="match status" value="1"/>
</dbReference>
<comment type="caution">
    <text evidence="7">The sequence shown here is derived from an EMBL/GenBank/DDBJ whole genome shotgun (WGS) entry which is preliminary data.</text>
</comment>
<dbReference type="Proteomes" id="UP001390339">
    <property type="component" value="Unassembled WGS sequence"/>
</dbReference>
<feature type="region of interest" description="Disordered" evidence="6">
    <location>
        <begin position="139"/>
        <end position="172"/>
    </location>
</feature>
<evidence type="ECO:0000256" key="1">
    <source>
        <dbReference type="ARBA" id="ARBA00009183"/>
    </source>
</evidence>
<proteinExistence type="inferred from homology"/>
<feature type="compositionally biased region" description="Acidic residues" evidence="6">
    <location>
        <begin position="147"/>
        <end position="158"/>
    </location>
</feature>
<evidence type="ECO:0000313" key="8">
    <source>
        <dbReference type="Proteomes" id="UP001390339"/>
    </source>
</evidence>
<keyword evidence="4" id="KW-0521">NADP</keyword>
<dbReference type="InterPro" id="IPR020946">
    <property type="entry name" value="Flavin_mOase-like"/>
</dbReference>
<dbReference type="InterPro" id="IPR000960">
    <property type="entry name" value="Flavin_mOase"/>
</dbReference>
<dbReference type="Pfam" id="PF00743">
    <property type="entry name" value="FMO-like"/>
    <property type="match status" value="1"/>
</dbReference>
<keyword evidence="3" id="KW-0274">FAD</keyword>
<keyword evidence="2" id="KW-0285">Flavoprotein</keyword>
<reference evidence="7 8" key="1">
    <citation type="journal article" date="2024" name="IMA Fungus">
        <title>Apiospora arundinis, a panoply of carbohydrate-active enzymes and secondary metabolites.</title>
        <authorList>
            <person name="Sorensen T."/>
            <person name="Petersen C."/>
            <person name="Muurmann A.T."/>
            <person name="Christiansen J.V."/>
            <person name="Brundto M.L."/>
            <person name="Overgaard C.K."/>
            <person name="Boysen A.T."/>
            <person name="Wollenberg R.D."/>
            <person name="Larsen T.O."/>
            <person name="Sorensen J.L."/>
            <person name="Nielsen K.L."/>
            <person name="Sondergaard T.E."/>
        </authorList>
    </citation>
    <scope>NUCLEOTIDE SEQUENCE [LARGE SCALE GENOMIC DNA]</scope>
    <source>
        <strain evidence="7 8">AAU 773</strain>
    </source>
</reference>